<keyword evidence="3 7" id="KW-0269">Exonuclease</keyword>
<dbReference type="EMBL" id="RCZE01000012">
    <property type="protein sequence ID" value="TPG74612.1"/>
    <property type="molecule type" value="Genomic_DNA"/>
</dbReference>
<dbReference type="SMART" id="SM00479">
    <property type="entry name" value="EXOIII"/>
    <property type="match status" value="1"/>
</dbReference>
<dbReference type="CDD" id="cd06127">
    <property type="entry name" value="DEDDh"/>
    <property type="match status" value="1"/>
</dbReference>
<dbReference type="GO" id="GO:0006259">
    <property type="term" value="P:DNA metabolic process"/>
    <property type="evidence" value="ECO:0007669"/>
    <property type="project" value="UniProtKB-ARBA"/>
</dbReference>
<evidence type="ECO:0000256" key="4">
    <source>
        <dbReference type="ARBA" id="ARBA00025483"/>
    </source>
</evidence>
<dbReference type="InterPro" id="IPR012337">
    <property type="entry name" value="RNaseH-like_sf"/>
</dbReference>
<dbReference type="InterPro" id="IPR036397">
    <property type="entry name" value="RNaseH_sf"/>
</dbReference>
<keyword evidence="1" id="KW-0540">Nuclease</keyword>
<dbReference type="FunFam" id="3.30.420.10:FF:000045">
    <property type="entry name" value="3'-5' exonuclease DinG"/>
    <property type="match status" value="1"/>
</dbReference>
<reference evidence="7 8" key="1">
    <citation type="journal article" date="2019" name="Environ. Microbiol.">
        <title>Species interactions and distinct microbial communities in high Arctic permafrost affected cryosols are associated with the CH4 and CO2 gas fluxes.</title>
        <authorList>
            <person name="Altshuler I."/>
            <person name="Hamel J."/>
            <person name="Turney S."/>
            <person name="Magnuson E."/>
            <person name="Levesque R."/>
            <person name="Greer C."/>
            <person name="Whyte L.G."/>
        </authorList>
    </citation>
    <scope>NUCLEOTIDE SEQUENCE [LARGE SCALE GENOMIC DNA]</scope>
    <source>
        <strain evidence="7 8">E3</strain>
    </source>
</reference>
<evidence type="ECO:0000256" key="1">
    <source>
        <dbReference type="ARBA" id="ARBA00022722"/>
    </source>
</evidence>
<protein>
    <submittedName>
        <fullName evidence="7">3'-5' exonuclease</fullName>
    </submittedName>
</protein>
<comment type="subunit">
    <text evidence="5">DNA polymerase III contains a core (composed of alpha, epsilon and theta chains) that associates with a tau subunit. This core dimerizes to form the POLIII' complex. PolIII' associates with the gamma complex (composed of gamma, delta, delta', psi and chi chains) and with the beta chain to form the complete DNA polymerase III complex.</text>
</comment>
<evidence type="ECO:0000313" key="8">
    <source>
        <dbReference type="Proteomes" id="UP000317933"/>
    </source>
</evidence>
<evidence type="ECO:0000256" key="2">
    <source>
        <dbReference type="ARBA" id="ARBA00022801"/>
    </source>
</evidence>
<evidence type="ECO:0000256" key="3">
    <source>
        <dbReference type="ARBA" id="ARBA00022839"/>
    </source>
</evidence>
<dbReference type="Proteomes" id="UP000317933">
    <property type="component" value="Unassembled WGS sequence"/>
</dbReference>
<comment type="caution">
    <text evidence="7">The sequence shown here is derived from an EMBL/GenBank/DDBJ whole genome shotgun (WGS) entry which is preliminary data.</text>
</comment>
<dbReference type="GO" id="GO:0008408">
    <property type="term" value="F:3'-5' exonuclease activity"/>
    <property type="evidence" value="ECO:0007669"/>
    <property type="project" value="TreeGrafter"/>
</dbReference>
<comment type="function">
    <text evidence="4">DNA polymerase III is a complex, multichain enzyme responsible for most of the replicative synthesis in bacteria. The epsilon subunit contain the editing function and is a proofreading 3'-5' exonuclease.</text>
</comment>
<proteinExistence type="predicted"/>
<dbReference type="PANTHER" id="PTHR30231:SF4">
    <property type="entry name" value="PROTEIN NEN2"/>
    <property type="match status" value="1"/>
</dbReference>
<dbReference type="RefSeq" id="WP_140669713.1">
    <property type="nucleotide sequence ID" value="NZ_RCZE01000012.1"/>
</dbReference>
<gene>
    <name evidence="7" type="ORF">EAH78_23920</name>
</gene>
<dbReference type="PANTHER" id="PTHR30231">
    <property type="entry name" value="DNA POLYMERASE III SUBUNIT EPSILON"/>
    <property type="match status" value="1"/>
</dbReference>
<keyword evidence="2" id="KW-0378">Hydrolase</keyword>
<dbReference type="InterPro" id="IPR013520">
    <property type="entry name" value="Ribonucl_H"/>
</dbReference>
<evidence type="ECO:0000313" key="7">
    <source>
        <dbReference type="EMBL" id="TPG74612.1"/>
    </source>
</evidence>
<evidence type="ECO:0000259" key="6">
    <source>
        <dbReference type="SMART" id="SM00479"/>
    </source>
</evidence>
<accession>A0A502HMD2</accession>
<dbReference type="SUPFAM" id="SSF53098">
    <property type="entry name" value="Ribonuclease H-like"/>
    <property type="match status" value="1"/>
</dbReference>
<feature type="domain" description="Exonuclease" evidence="6">
    <location>
        <begin position="12"/>
        <end position="175"/>
    </location>
</feature>
<organism evidence="7 8">
    <name type="scientific">Pseudomonas arsenicoxydans</name>
    <dbReference type="NCBI Taxonomy" id="702115"/>
    <lineage>
        <taxon>Bacteria</taxon>
        <taxon>Pseudomonadati</taxon>
        <taxon>Pseudomonadota</taxon>
        <taxon>Gammaproteobacteria</taxon>
        <taxon>Pseudomonadales</taxon>
        <taxon>Pseudomonadaceae</taxon>
        <taxon>Pseudomonas</taxon>
    </lineage>
</organism>
<name>A0A502HMD2_9PSED</name>
<dbReference type="Gene3D" id="3.30.420.10">
    <property type="entry name" value="Ribonuclease H-like superfamily/Ribonuclease H"/>
    <property type="match status" value="1"/>
</dbReference>
<sequence length="204" mass="23142">MLKTDFAWPSEPIIIVDVEGNGHTPPDLVEVGIAPFPPVEIHELLSWLIKPVNRITWQAQRIHGIKNAELENCPSWAEIMDDVEQHLRNRWFVAHNASVDYGVMKRHLPEWSPVGVIDTLKLARHVYPSAKSHRLESLLVDTGLRDKVADQLHRAADDAYATALLLDHLIEKSGARTWQDICKIAQLKTQPDEQSPPPEQGNLW</sequence>
<dbReference type="GO" id="GO:0003676">
    <property type="term" value="F:nucleic acid binding"/>
    <property type="evidence" value="ECO:0007669"/>
    <property type="project" value="InterPro"/>
</dbReference>
<dbReference type="Pfam" id="PF00929">
    <property type="entry name" value="RNase_T"/>
    <property type="match status" value="1"/>
</dbReference>
<evidence type="ECO:0000256" key="5">
    <source>
        <dbReference type="ARBA" id="ARBA00026073"/>
    </source>
</evidence>
<dbReference type="AlphaFoldDB" id="A0A502HMD2"/>